<dbReference type="PATRIC" id="fig|1367847.3.peg.2814"/>
<keyword evidence="1" id="KW-0238">DNA-binding</keyword>
<dbReference type="PROSITE" id="PS50943">
    <property type="entry name" value="HTH_CROC1"/>
    <property type="match status" value="1"/>
</dbReference>
<dbReference type="HOGENOM" id="CLU_1419310_0_0_5"/>
<evidence type="ECO:0000313" key="3">
    <source>
        <dbReference type="EMBL" id="AGT09864.1"/>
    </source>
</evidence>
<protein>
    <submittedName>
        <fullName evidence="3">Transcriptional regulator, XRE family</fullName>
    </submittedName>
</protein>
<proteinExistence type="predicted"/>
<dbReference type="eggNOG" id="COG1396">
    <property type="taxonomic scope" value="Bacteria"/>
</dbReference>
<dbReference type="Pfam" id="PF07883">
    <property type="entry name" value="Cupin_2"/>
    <property type="match status" value="1"/>
</dbReference>
<dbReference type="eggNOG" id="COG3837">
    <property type="taxonomic scope" value="Bacteria"/>
</dbReference>
<dbReference type="RefSeq" id="WP_020951502.1">
    <property type="nucleotide sequence ID" value="NC_022041.1"/>
</dbReference>
<feature type="domain" description="HTH cro/C1-type" evidence="2">
    <location>
        <begin position="14"/>
        <end position="68"/>
    </location>
</feature>
<dbReference type="InterPro" id="IPR050807">
    <property type="entry name" value="TransReg_Diox_bact_type"/>
</dbReference>
<reference evidence="3 4" key="1">
    <citation type="journal article" date="2014" name="BMC Genomics">
        <title>Architecture and functions of a multipartite genome of the methylotrophic bacterium Paracoccus aminophilus JCM 7686, containing primary and secondary chromids.</title>
        <authorList>
            <person name="Dziewit L."/>
            <person name="Czarnecki J."/>
            <person name="Wibberg D."/>
            <person name="Radlinska M."/>
            <person name="Mrozek P."/>
            <person name="Szymczak M."/>
            <person name="Schluter A."/>
            <person name="Puhler A."/>
            <person name="Bartosik D."/>
        </authorList>
    </citation>
    <scope>NUCLEOTIDE SEQUENCE [LARGE SCALE GENOMIC DNA]</scope>
    <source>
        <strain evidence="3">JCM 7686</strain>
    </source>
</reference>
<dbReference type="InterPro" id="IPR001387">
    <property type="entry name" value="Cro/C1-type_HTH"/>
</dbReference>
<dbReference type="Proteomes" id="UP000015480">
    <property type="component" value="Chromosome"/>
</dbReference>
<dbReference type="STRING" id="1367847.JCM7686_2808"/>
<dbReference type="Gene3D" id="2.60.120.10">
    <property type="entry name" value="Jelly Rolls"/>
    <property type="match status" value="1"/>
</dbReference>
<dbReference type="SMART" id="SM00530">
    <property type="entry name" value="HTH_XRE"/>
    <property type="match status" value="1"/>
</dbReference>
<dbReference type="InterPro" id="IPR014710">
    <property type="entry name" value="RmlC-like_jellyroll"/>
</dbReference>
<dbReference type="CDD" id="cd00093">
    <property type="entry name" value="HTH_XRE"/>
    <property type="match status" value="1"/>
</dbReference>
<evidence type="ECO:0000259" key="2">
    <source>
        <dbReference type="PROSITE" id="PS50943"/>
    </source>
</evidence>
<dbReference type="InterPro" id="IPR011051">
    <property type="entry name" value="RmlC_Cupin_sf"/>
</dbReference>
<dbReference type="GO" id="GO:0003700">
    <property type="term" value="F:DNA-binding transcription factor activity"/>
    <property type="evidence" value="ECO:0007669"/>
    <property type="project" value="TreeGrafter"/>
</dbReference>
<dbReference type="EMBL" id="CP006650">
    <property type="protein sequence ID" value="AGT09864.1"/>
    <property type="molecule type" value="Genomic_DNA"/>
</dbReference>
<evidence type="ECO:0000256" key="1">
    <source>
        <dbReference type="ARBA" id="ARBA00023125"/>
    </source>
</evidence>
<dbReference type="AlphaFoldDB" id="S5XR32"/>
<dbReference type="CDD" id="cd02209">
    <property type="entry name" value="cupin_XRE_C"/>
    <property type="match status" value="1"/>
</dbReference>
<keyword evidence="4" id="KW-1185">Reference proteome</keyword>
<dbReference type="InterPro" id="IPR013096">
    <property type="entry name" value="Cupin_2"/>
</dbReference>
<name>S5XR32_PARAH</name>
<accession>S5XR32</accession>
<dbReference type="Pfam" id="PF01381">
    <property type="entry name" value="HTH_3"/>
    <property type="match status" value="1"/>
</dbReference>
<dbReference type="PANTHER" id="PTHR46797:SF1">
    <property type="entry name" value="METHYLPHOSPHONATE SYNTHASE"/>
    <property type="match status" value="1"/>
</dbReference>
<dbReference type="GO" id="GO:0003677">
    <property type="term" value="F:DNA binding"/>
    <property type="evidence" value="ECO:0007669"/>
    <property type="project" value="UniProtKB-KW"/>
</dbReference>
<dbReference type="InterPro" id="IPR010982">
    <property type="entry name" value="Lambda_DNA-bd_dom_sf"/>
</dbReference>
<dbReference type="KEGG" id="pami:JCM7686_2808"/>
<dbReference type="PANTHER" id="PTHR46797">
    <property type="entry name" value="HTH-TYPE TRANSCRIPTIONAL REGULATOR"/>
    <property type="match status" value="1"/>
</dbReference>
<dbReference type="GO" id="GO:0005829">
    <property type="term" value="C:cytosol"/>
    <property type="evidence" value="ECO:0007669"/>
    <property type="project" value="TreeGrafter"/>
</dbReference>
<gene>
    <name evidence="3" type="ORF">JCM7686_2808</name>
</gene>
<evidence type="ECO:0000313" key="4">
    <source>
        <dbReference type="Proteomes" id="UP000015480"/>
    </source>
</evidence>
<organism evidence="3 4">
    <name type="scientific">Paracoccus aminophilus JCM 7686</name>
    <dbReference type="NCBI Taxonomy" id="1367847"/>
    <lineage>
        <taxon>Bacteria</taxon>
        <taxon>Pseudomonadati</taxon>
        <taxon>Pseudomonadota</taxon>
        <taxon>Alphaproteobacteria</taxon>
        <taxon>Rhodobacterales</taxon>
        <taxon>Paracoccaceae</taxon>
        <taxon>Paracoccus</taxon>
    </lineage>
</organism>
<dbReference type="OrthoDB" id="189170at2"/>
<dbReference type="SUPFAM" id="SSF51182">
    <property type="entry name" value="RmlC-like cupins"/>
    <property type="match status" value="1"/>
</dbReference>
<dbReference type="SUPFAM" id="SSF47413">
    <property type="entry name" value="lambda repressor-like DNA-binding domains"/>
    <property type="match status" value="1"/>
</dbReference>
<dbReference type="Gene3D" id="1.10.260.40">
    <property type="entry name" value="lambda repressor-like DNA-binding domains"/>
    <property type="match status" value="1"/>
</dbReference>
<sequence>MDNETVDADFGIAVRSRRAELGITLEQLAANSGVSVAALSRLERGLLGPSLRNALAIARALGCDLTNLIESPAAQVTRAGDNLRYFDAATGIERLALARPAPHLELLLYTVPAGQSSVRFAAHRPGTREVFHLLSGELELHHGPDPLVLKAGDSATVRADHEHWFTARGSETARFILLVLGRDRAE</sequence>